<accession>A0ABQ1UND8</accession>
<proteinExistence type="predicted"/>
<dbReference type="Gene3D" id="1.10.10.10">
    <property type="entry name" value="Winged helix-like DNA-binding domain superfamily/Winged helix DNA-binding domain"/>
    <property type="match status" value="1"/>
</dbReference>
<dbReference type="PANTHER" id="PTHR39515:SF2">
    <property type="entry name" value="HTH-TYPE TRANSCRIPTIONAL REGULATOR RV0880"/>
    <property type="match status" value="1"/>
</dbReference>
<comment type="caution">
    <text evidence="2">The sequence shown here is derived from an EMBL/GenBank/DDBJ whole genome shotgun (WGS) entry which is preliminary data.</text>
</comment>
<gene>
    <name evidence="2" type="ORF">GCM10007298_16820</name>
</gene>
<keyword evidence="3" id="KW-1185">Reference proteome</keyword>
<feature type="domain" description="HTH marR-type" evidence="1">
    <location>
        <begin position="1"/>
        <end position="137"/>
    </location>
</feature>
<evidence type="ECO:0000259" key="1">
    <source>
        <dbReference type="PROSITE" id="PS50995"/>
    </source>
</evidence>
<organism evidence="2 3">
    <name type="scientific">Williamsia phyllosphaerae</name>
    <dbReference type="NCBI Taxonomy" id="885042"/>
    <lineage>
        <taxon>Bacteria</taxon>
        <taxon>Bacillati</taxon>
        <taxon>Actinomycetota</taxon>
        <taxon>Actinomycetes</taxon>
        <taxon>Mycobacteriales</taxon>
        <taxon>Nocardiaceae</taxon>
        <taxon>Williamsia</taxon>
    </lineage>
</organism>
<dbReference type="PANTHER" id="PTHR39515">
    <property type="entry name" value="CONSERVED PROTEIN"/>
    <property type="match status" value="1"/>
</dbReference>
<dbReference type="PROSITE" id="PS50995">
    <property type="entry name" value="HTH_MARR_2"/>
    <property type="match status" value="1"/>
</dbReference>
<dbReference type="SMART" id="SM00347">
    <property type="entry name" value="HTH_MARR"/>
    <property type="match status" value="1"/>
</dbReference>
<dbReference type="Pfam" id="PF12802">
    <property type="entry name" value="MarR_2"/>
    <property type="match status" value="1"/>
</dbReference>
<dbReference type="Proteomes" id="UP000632454">
    <property type="component" value="Unassembled WGS sequence"/>
</dbReference>
<name>A0ABQ1UND8_9NOCA</name>
<dbReference type="InterPro" id="IPR036390">
    <property type="entry name" value="WH_DNA-bd_sf"/>
</dbReference>
<evidence type="ECO:0000313" key="2">
    <source>
        <dbReference type="EMBL" id="GGF21513.1"/>
    </source>
</evidence>
<dbReference type="InterPro" id="IPR000835">
    <property type="entry name" value="HTH_MarR-typ"/>
</dbReference>
<reference evidence="3" key="1">
    <citation type="journal article" date="2019" name="Int. J. Syst. Evol. Microbiol.">
        <title>The Global Catalogue of Microorganisms (GCM) 10K type strain sequencing project: providing services to taxonomists for standard genome sequencing and annotation.</title>
        <authorList>
            <consortium name="The Broad Institute Genomics Platform"/>
            <consortium name="The Broad Institute Genome Sequencing Center for Infectious Disease"/>
            <person name="Wu L."/>
            <person name="Ma J."/>
        </authorList>
    </citation>
    <scope>NUCLEOTIDE SEQUENCE [LARGE SCALE GENOMIC DNA]</scope>
    <source>
        <strain evidence="3">CCM 7855</strain>
    </source>
</reference>
<dbReference type="InterPro" id="IPR036388">
    <property type="entry name" value="WH-like_DNA-bd_sf"/>
</dbReference>
<protein>
    <recommendedName>
        <fullName evidence="1">HTH marR-type domain-containing protein</fullName>
    </recommendedName>
</protein>
<dbReference type="SUPFAM" id="SSF46785">
    <property type="entry name" value="Winged helix' DNA-binding domain"/>
    <property type="match status" value="1"/>
</dbReference>
<sequence>MTELAAELSRTIGPLRRAMLCAARLAAGLPDLPEAQIQVLRALAVESPQTSGDLAAGLQLARPTVSNVIRAMTADDLVTRVPGADDLRQVLIAPTPRARDLLRRYDEAAGAVLDEILGGLDDNARAVLADALPVLDELTSALVDRMANEPPD</sequence>
<dbReference type="InterPro" id="IPR052526">
    <property type="entry name" value="HTH-type_Bedaq_tolerance"/>
</dbReference>
<evidence type="ECO:0000313" key="3">
    <source>
        <dbReference type="Proteomes" id="UP000632454"/>
    </source>
</evidence>
<dbReference type="EMBL" id="BMCS01000001">
    <property type="protein sequence ID" value="GGF21513.1"/>
    <property type="molecule type" value="Genomic_DNA"/>
</dbReference>